<dbReference type="InterPro" id="IPR000836">
    <property type="entry name" value="PRTase_dom"/>
</dbReference>
<dbReference type="EMBL" id="AP017312">
    <property type="protein sequence ID" value="BAU26551.1"/>
    <property type="molecule type" value="Genomic_DNA"/>
</dbReference>
<evidence type="ECO:0000256" key="1">
    <source>
        <dbReference type="ARBA" id="ARBA00008007"/>
    </source>
</evidence>
<dbReference type="Proteomes" id="UP000217696">
    <property type="component" value="Chromosome"/>
</dbReference>
<dbReference type="InterPro" id="IPR051910">
    <property type="entry name" value="ComF/GntX_DNA_util-trans"/>
</dbReference>
<dbReference type="Gene3D" id="3.40.50.2020">
    <property type="match status" value="1"/>
</dbReference>
<dbReference type="Pfam" id="PF18912">
    <property type="entry name" value="DZR_2"/>
    <property type="match status" value="1"/>
</dbReference>
<evidence type="ECO:0000313" key="4">
    <source>
        <dbReference type="Proteomes" id="UP000217696"/>
    </source>
</evidence>
<dbReference type="KEGG" id="asoc:CB4_00678"/>
<name>A0A0U5B8M2_9BACL</name>
<dbReference type="InterPro" id="IPR044005">
    <property type="entry name" value="DZR_2"/>
</dbReference>
<protein>
    <submittedName>
        <fullName evidence="3">DNA utilization protein GntX</fullName>
    </submittedName>
</protein>
<reference evidence="3 4" key="1">
    <citation type="submission" date="2015-12" db="EMBL/GenBank/DDBJ databases">
        <title>Genome sequence of Aneurinibacillus soli.</title>
        <authorList>
            <person name="Lee J.S."/>
            <person name="Lee K.C."/>
            <person name="Kim K.K."/>
            <person name="Lee B.W."/>
        </authorList>
    </citation>
    <scope>NUCLEOTIDE SEQUENCE [LARGE SCALE GENOMIC DNA]</scope>
    <source>
        <strain evidence="3 4">CB4</strain>
    </source>
</reference>
<sequence length="243" mass="27795">MTLWQTARRFVLDVLFPPFPPCLYCGQEANEKSFAAGTAFVCQDCMSGFIRIEGPICSVCGRPWIQGEICRDCVRRTHQAFCQSRSAVTYNEKAKEWLARYKYRGDRVLAPVLAELLYEVWQREYASLSIDVIAYMPLHEDRLMERTFNQAEELARLLGERVRIPVCGLLVRTRATEKQSMKGRGDRLAALQHIFAPAAVARSFRRVLLVDDVYTTGSSMQAAAQVIRQQWSQAEVYGITWAR</sequence>
<accession>A0A0U5B8M2</accession>
<dbReference type="AlphaFoldDB" id="A0A0U5B8M2"/>
<dbReference type="PANTHER" id="PTHR47505:SF1">
    <property type="entry name" value="DNA UTILIZATION PROTEIN YHGH"/>
    <property type="match status" value="1"/>
</dbReference>
<dbReference type="SUPFAM" id="SSF53271">
    <property type="entry name" value="PRTase-like"/>
    <property type="match status" value="1"/>
</dbReference>
<dbReference type="PANTHER" id="PTHR47505">
    <property type="entry name" value="DNA UTILIZATION PROTEIN YHGH"/>
    <property type="match status" value="1"/>
</dbReference>
<feature type="domain" description="Double zinc ribbon" evidence="2">
    <location>
        <begin position="11"/>
        <end position="74"/>
    </location>
</feature>
<keyword evidence="4" id="KW-1185">Reference proteome</keyword>
<proteinExistence type="inferred from homology"/>
<evidence type="ECO:0000313" key="3">
    <source>
        <dbReference type="EMBL" id="BAU26551.1"/>
    </source>
</evidence>
<dbReference type="CDD" id="cd06223">
    <property type="entry name" value="PRTases_typeI"/>
    <property type="match status" value="1"/>
</dbReference>
<evidence type="ECO:0000259" key="2">
    <source>
        <dbReference type="Pfam" id="PF18912"/>
    </source>
</evidence>
<gene>
    <name evidence="3" type="ORF">CB4_00678</name>
</gene>
<organism evidence="3 4">
    <name type="scientific">Aneurinibacillus soli</name>
    <dbReference type="NCBI Taxonomy" id="1500254"/>
    <lineage>
        <taxon>Bacteria</taxon>
        <taxon>Bacillati</taxon>
        <taxon>Bacillota</taxon>
        <taxon>Bacilli</taxon>
        <taxon>Bacillales</taxon>
        <taxon>Paenibacillaceae</taxon>
        <taxon>Aneurinibacillus group</taxon>
        <taxon>Aneurinibacillus</taxon>
    </lineage>
</organism>
<dbReference type="InterPro" id="IPR029057">
    <property type="entry name" value="PRTase-like"/>
</dbReference>
<dbReference type="RefSeq" id="WP_096463589.1">
    <property type="nucleotide sequence ID" value="NZ_AP017312.1"/>
</dbReference>
<comment type="similarity">
    <text evidence="1">Belongs to the ComF/GntX family.</text>
</comment>